<evidence type="ECO:0000313" key="12">
    <source>
        <dbReference type="EMBL" id="MFD2201163.1"/>
    </source>
</evidence>
<dbReference type="PROSITE" id="PS50109">
    <property type="entry name" value="HIS_KIN"/>
    <property type="match status" value="1"/>
</dbReference>
<feature type="domain" description="Histidine kinase" evidence="11">
    <location>
        <begin position="437"/>
        <end position="634"/>
    </location>
</feature>
<dbReference type="Pfam" id="PF07696">
    <property type="entry name" value="7TMR-DISMED2"/>
    <property type="match status" value="1"/>
</dbReference>
<feature type="transmembrane region" description="Helical" evidence="10">
    <location>
        <begin position="350"/>
        <end position="367"/>
    </location>
</feature>
<feature type="transmembrane region" description="Helical" evidence="10">
    <location>
        <begin position="255"/>
        <end position="272"/>
    </location>
</feature>
<keyword evidence="10" id="KW-1133">Transmembrane helix</keyword>
<keyword evidence="13" id="KW-1185">Reference proteome</keyword>
<dbReference type="SUPFAM" id="SSF55874">
    <property type="entry name" value="ATPase domain of HSP90 chaperone/DNA topoisomerase II/histidine kinase"/>
    <property type="match status" value="1"/>
</dbReference>
<keyword evidence="9" id="KW-0175">Coiled coil</keyword>
<dbReference type="RefSeq" id="WP_380801067.1">
    <property type="nucleotide sequence ID" value="NZ_JBHUIV010000010.1"/>
</dbReference>
<evidence type="ECO:0000256" key="3">
    <source>
        <dbReference type="ARBA" id="ARBA00022553"/>
    </source>
</evidence>
<proteinExistence type="predicted"/>
<keyword evidence="5" id="KW-0547">Nucleotide-binding</keyword>
<feature type="transmembrane region" description="Helical" evidence="10">
    <location>
        <begin position="379"/>
        <end position="400"/>
    </location>
</feature>
<evidence type="ECO:0000256" key="8">
    <source>
        <dbReference type="ARBA" id="ARBA00023012"/>
    </source>
</evidence>
<dbReference type="PANTHER" id="PTHR24421">
    <property type="entry name" value="NITRATE/NITRITE SENSOR PROTEIN NARX-RELATED"/>
    <property type="match status" value="1"/>
</dbReference>
<dbReference type="InterPro" id="IPR011622">
    <property type="entry name" value="7TMR_DISM_rcpt_extracell_dom2"/>
</dbReference>
<evidence type="ECO:0000256" key="10">
    <source>
        <dbReference type="SAM" id="Phobius"/>
    </source>
</evidence>
<dbReference type="EC" id="2.7.13.3" evidence="2"/>
<accession>A0ABW5B4V0</accession>
<evidence type="ECO:0000256" key="2">
    <source>
        <dbReference type="ARBA" id="ARBA00012438"/>
    </source>
</evidence>
<dbReference type="Pfam" id="PF07695">
    <property type="entry name" value="7TMR-DISM_7TM"/>
    <property type="match status" value="1"/>
</dbReference>
<dbReference type="InterPro" id="IPR003594">
    <property type="entry name" value="HATPase_dom"/>
</dbReference>
<comment type="caution">
    <text evidence="12">The sequence shown here is derived from an EMBL/GenBank/DDBJ whole genome shotgun (WGS) entry which is preliminary data.</text>
</comment>
<dbReference type="Pfam" id="PF02518">
    <property type="entry name" value="HATPase_c"/>
    <property type="match status" value="1"/>
</dbReference>
<evidence type="ECO:0000256" key="4">
    <source>
        <dbReference type="ARBA" id="ARBA00022679"/>
    </source>
</evidence>
<dbReference type="InterPro" id="IPR011712">
    <property type="entry name" value="Sig_transdc_His_kin_sub3_dim/P"/>
</dbReference>
<comment type="catalytic activity">
    <reaction evidence="1">
        <text>ATP + protein L-histidine = ADP + protein N-phospho-L-histidine.</text>
        <dbReference type="EC" id="2.7.13.3"/>
    </reaction>
</comment>
<keyword evidence="3" id="KW-0597">Phosphoprotein</keyword>
<evidence type="ECO:0000256" key="6">
    <source>
        <dbReference type="ARBA" id="ARBA00022777"/>
    </source>
</evidence>
<dbReference type="PANTHER" id="PTHR24421:SF10">
    <property type="entry name" value="NITRATE_NITRITE SENSOR PROTEIN NARQ"/>
    <property type="match status" value="1"/>
</dbReference>
<dbReference type="EMBL" id="JBHUIV010000010">
    <property type="protein sequence ID" value="MFD2201163.1"/>
    <property type="molecule type" value="Genomic_DNA"/>
</dbReference>
<dbReference type="InterPro" id="IPR011623">
    <property type="entry name" value="7TMR_DISM_rcpt_extracell_dom1"/>
</dbReference>
<feature type="transmembrane region" description="Helical" evidence="10">
    <location>
        <begin position="191"/>
        <end position="212"/>
    </location>
</feature>
<dbReference type="InterPro" id="IPR050482">
    <property type="entry name" value="Sensor_HK_TwoCompSys"/>
</dbReference>
<dbReference type="CDD" id="cd16917">
    <property type="entry name" value="HATPase_UhpB-NarQ-NarX-like"/>
    <property type="match status" value="1"/>
</dbReference>
<dbReference type="Proteomes" id="UP001597414">
    <property type="component" value="Unassembled WGS sequence"/>
</dbReference>
<protein>
    <recommendedName>
        <fullName evidence="2">histidine kinase</fullName>
        <ecNumber evidence="2">2.7.13.3</ecNumber>
    </recommendedName>
</protein>
<gene>
    <name evidence="12" type="ORF">ACFSKV_06270</name>
</gene>
<reference evidence="13" key="1">
    <citation type="journal article" date="2019" name="Int. J. Syst. Evol. Microbiol.">
        <title>The Global Catalogue of Microorganisms (GCM) 10K type strain sequencing project: providing services to taxonomists for standard genome sequencing and annotation.</title>
        <authorList>
            <consortium name="The Broad Institute Genomics Platform"/>
            <consortium name="The Broad Institute Genome Sequencing Center for Infectious Disease"/>
            <person name="Wu L."/>
            <person name="Ma J."/>
        </authorList>
    </citation>
    <scope>NUCLEOTIDE SEQUENCE [LARGE SCALE GENOMIC DNA]</scope>
    <source>
        <strain evidence="13">KCTC 19812</strain>
    </source>
</reference>
<keyword evidence="10" id="KW-0812">Transmembrane</keyword>
<organism evidence="12 13">
    <name type="scientific">Shivajiella indica</name>
    <dbReference type="NCBI Taxonomy" id="872115"/>
    <lineage>
        <taxon>Bacteria</taxon>
        <taxon>Pseudomonadati</taxon>
        <taxon>Bacteroidota</taxon>
        <taxon>Cytophagia</taxon>
        <taxon>Cytophagales</taxon>
        <taxon>Cyclobacteriaceae</taxon>
        <taxon>Shivajiella</taxon>
    </lineage>
</organism>
<evidence type="ECO:0000256" key="5">
    <source>
        <dbReference type="ARBA" id="ARBA00022741"/>
    </source>
</evidence>
<feature type="transmembrane region" description="Helical" evidence="10">
    <location>
        <begin position="323"/>
        <end position="343"/>
    </location>
</feature>
<dbReference type="InterPro" id="IPR036890">
    <property type="entry name" value="HATPase_C_sf"/>
</dbReference>
<keyword evidence="7" id="KW-0067">ATP-binding</keyword>
<evidence type="ECO:0000256" key="7">
    <source>
        <dbReference type="ARBA" id="ARBA00022840"/>
    </source>
</evidence>
<keyword evidence="10" id="KW-0472">Membrane</keyword>
<evidence type="ECO:0000313" key="13">
    <source>
        <dbReference type="Proteomes" id="UP001597414"/>
    </source>
</evidence>
<dbReference type="Gene3D" id="1.20.5.1930">
    <property type="match status" value="1"/>
</dbReference>
<keyword evidence="6" id="KW-0418">Kinase</keyword>
<dbReference type="Pfam" id="PF07730">
    <property type="entry name" value="HisKA_3"/>
    <property type="match status" value="1"/>
</dbReference>
<dbReference type="InterPro" id="IPR005467">
    <property type="entry name" value="His_kinase_dom"/>
</dbReference>
<name>A0ABW5B4V0_9BACT</name>
<keyword evidence="8" id="KW-0902">Two-component regulatory system</keyword>
<evidence type="ECO:0000256" key="9">
    <source>
        <dbReference type="SAM" id="Coils"/>
    </source>
</evidence>
<dbReference type="Gene3D" id="2.60.40.2380">
    <property type="match status" value="1"/>
</dbReference>
<keyword evidence="4" id="KW-0808">Transferase</keyword>
<feature type="transmembrane region" description="Helical" evidence="10">
    <location>
        <begin position="219"/>
        <end position="235"/>
    </location>
</feature>
<evidence type="ECO:0000256" key="1">
    <source>
        <dbReference type="ARBA" id="ARBA00000085"/>
    </source>
</evidence>
<feature type="coiled-coil region" evidence="9">
    <location>
        <begin position="407"/>
        <end position="441"/>
    </location>
</feature>
<sequence length="637" mass="73569">MKNSGCFLILALLIIIPWDANSFTFDLPFIQIENREDYELEGYFFSLEDPQNSGIDWAIESLSNDAFQLLDHPYLFNKGFNKSIWWFAMALENQLDQENTVIFSAASSALKKANLYLLNESGKIGQILVSGYDIPSKVRDMDSRLNSFRVILAPREKVILLLETDARGRNIYMPFFLDNSDSYWEFEVNRAALYGGISTTLFFASLFALLLFFYHKERIYIIFIGYVLACLFLILEEDGYAYDWFYGSYFHQLSQIGIPLFGLLTCALFLRFNLIFLETKTYKPILFNTSKSMYYIAITWCLVLVGSLFVIENYTLQYVINRTAHYLGIICVVLVIITNAFQLNQKLTRYILVANLFLVIGLTIYFLNSQGMTSLNPFYPNGMVVGILVNVIAFTGGISFRNYQDRKEKDSLILQLAENEKRRLEEKFKIQEEERQKIAKDLHDDLGALMAMIRLKVEDAEIKLNGIDGSVQENLAETVKLIEKAGKDIRFIAHELMPSDIEHTRFKPMISELFAMMEKQDKLDFNYQIGDLPILPRHYKTNLFRIIKEMLNKTIKHANATKADIKIYFDYNDAEIKVIMSDNGKGFDYKKIKEVNRGMGLKNLENRIAYLKGKHEINSGPLGTKILICIPLEIEEK</sequence>
<dbReference type="Gene3D" id="3.30.565.10">
    <property type="entry name" value="Histidine kinase-like ATPase, C-terminal domain"/>
    <property type="match status" value="1"/>
</dbReference>
<feature type="transmembrane region" description="Helical" evidence="10">
    <location>
        <begin position="293"/>
        <end position="311"/>
    </location>
</feature>
<evidence type="ECO:0000259" key="11">
    <source>
        <dbReference type="PROSITE" id="PS50109"/>
    </source>
</evidence>